<dbReference type="Pfam" id="PF03965">
    <property type="entry name" value="Penicillinase_R"/>
    <property type="match status" value="1"/>
</dbReference>
<keyword evidence="6" id="KW-1185">Reference proteome</keyword>
<keyword evidence="2" id="KW-0805">Transcription regulation</keyword>
<keyword evidence="3" id="KW-0238">DNA-binding</keyword>
<gene>
    <name evidence="5" type="ORF">INF28_01515</name>
</gene>
<organism evidence="5 6">
    <name type="scientific">Ructibacterium gallinarum</name>
    <dbReference type="NCBI Taxonomy" id="2779355"/>
    <lineage>
        <taxon>Bacteria</taxon>
        <taxon>Bacillati</taxon>
        <taxon>Bacillota</taxon>
        <taxon>Clostridia</taxon>
        <taxon>Eubacteriales</taxon>
        <taxon>Oscillospiraceae</taxon>
        <taxon>Ructibacterium</taxon>
    </lineage>
</organism>
<proteinExistence type="inferred from homology"/>
<evidence type="ECO:0000256" key="1">
    <source>
        <dbReference type="ARBA" id="ARBA00011046"/>
    </source>
</evidence>
<reference evidence="5" key="1">
    <citation type="submission" date="2020-10" db="EMBL/GenBank/DDBJ databases">
        <title>ChiBAC.</title>
        <authorList>
            <person name="Zenner C."/>
            <person name="Hitch T.C.A."/>
            <person name="Clavel T."/>
        </authorList>
    </citation>
    <scope>NUCLEOTIDE SEQUENCE</scope>
    <source>
        <strain evidence="5">DSM 107454</strain>
    </source>
</reference>
<dbReference type="PIRSF" id="PIRSF019455">
    <property type="entry name" value="CopR_AtkY"/>
    <property type="match status" value="1"/>
</dbReference>
<dbReference type="GO" id="GO:0003677">
    <property type="term" value="F:DNA binding"/>
    <property type="evidence" value="ECO:0007669"/>
    <property type="project" value="UniProtKB-KW"/>
</dbReference>
<dbReference type="Gene3D" id="1.10.4040.10">
    <property type="entry name" value="Penicillinase repressor domain"/>
    <property type="match status" value="1"/>
</dbReference>
<dbReference type="InterPro" id="IPR036388">
    <property type="entry name" value="WH-like_DNA-bd_sf"/>
</dbReference>
<dbReference type="EMBL" id="JADCKB010000002">
    <property type="protein sequence ID" value="MBE5039148.1"/>
    <property type="molecule type" value="Genomic_DNA"/>
</dbReference>
<dbReference type="Gene3D" id="1.10.10.10">
    <property type="entry name" value="Winged helix-like DNA-binding domain superfamily/Winged helix DNA-binding domain"/>
    <property type="match status" value="1"/>
</dbReference>
<sequence>MDKPLLTFGESELEIMKAVWKAKAALSASQIGEMVKERGWKRTTVATFLARLVEKGALKSEKIGKALHYTALVSAKEYRRAQVKMLLKNVFDGSAQALIASLFEEKSLTDKELQELQAILKDKEG</sequence>
<dbReference type="InterPro" id="IPR036390">
    <property type="entry name" value="WH_DNA-bd_sf"/>
</dbReference>
<evidence type="ECO:0000256" key="4">
    <source>
        <dbReference type="ARBA" id="ARBA00023163"/>
    </source>
</evidence>
<keyword evidence="4" id="KW-0804">Transcription</keyword>
<accession>A0A9D5RAJ1</accession>
<dbReference type="SUPFAM" id="SSF46785">
    <property type="entry name" value="Winged helix' DNA-binding domain"/>
    <property type="match status" value="1"/>
</dbReference>
<protein>
    <submittedName>
        <fullName evidence="5">BlaI/MecI/CopY family transcriptional regulator</fullName>
    </submittedName>
</protein>
<comment type="caution">
    <text evidence="5">The sequence shown here is derived from an EMBL/GenBank/DDBJ whole genome shotgun (WGS) entry which is preliminary data.</text>
</comment>
<dbReference type="InterPro" id="IPR005650">
    <property type="entry name" value="BlaI_family"/>
</dbReference>
<dbReference type="GO" id="GO:0045892">
    <property type="term" value="P:negative regulation of DNA-templated transcription"/>
    <property type="evidence" value="ECO:0007669"/>
    <property type="project" value="InterPro"/>
</dbReference>
<dbReference type="AlphaFoldDB" id="A0A9D5RAJ1"/>
<evidence type="ECO:0000313" key="5">
    <source>
        <dbReference type="EMBL" id="MBE5039148.1"/>
    </source>
</evidence>
<name>A0A9D5RAJ1_9FIRM</name>
<evidence type="ECO:0000256" key="2">
    <source>
        <dbReference type="ARBA" id="ARBA00023015"/>
    </source>
</evidence>
<comment type="similarity">
    <text evidence="1">Belongs to the BlaI transcriptional regulatory family.</text>
</comment>
<evidence type="ECO:0000256" key="3">
    <source>
        <dbReference type="ARBA" id="ARBA00023125"/>
    </source>
</evidence>
<evidence type="ECO:0000313" key="6">
    <source>
        <dbReference type="Proteomes" id="UP000806542"/>
    </source>
</evidence>
<dbReference type="Proteomes" id="UP000806542">
    <property type="component" value="Unassembled WGS sequence"/>
</dbReference>